<keyword evidence="4" id="KW-0677">Repeat</keyword>
<dbReference type="PROSITE" id="PS50830">
    <property type="entry name" value="TNASE_3"/>
    <property type="match status" value="4"/>
</dbReference>
<evidence type="ECO:0000313" key="9">
    <source>
        <dbReference type="EMBL" id="CAD5126112.1"/>
    </source>
</evidence>
<dbReference type="GO" id="GO:0005829">
    <property type="term" value="C:cytosol"/>
    <property type="evidence" value="ECO:0007669"/>
    <property type="project" value="UniProtKB-UniRule"/>
</dbReference>
<organism evidence="9 10">
    <name type="scientific">Dimorphilus gyrociliatus</name>
    <dbReference type="NCBI Taxonomy" id="2664684"/>
    <lineage>
        <taxon>Eukaryota</taxon>
        <taxon>Metazoa</taxon>
        <taxon>Spiralia</taxon>
        <taxon>Lophotrochozoa</taxon>
        <taxon>Annelida</taxon>
        <taxon>Polychaeta</taxon>
        <taxon>Polychaeta incertae sedis</taxon>
        <taxon>Dinophilidae</taxon>
        <taxon>Dimorphilus</taxon>
    </lineage>
</organism>
<evidence type="ECO:0000313" key="10">
    <source>
        <dbReference type="Proteomes" id="UP000549394"/>
    </source>
</evidence>
<dbReference type="GO" id="GO:0031047">
    <property type="term" value="P:regulatory ncRNA-mediated gene silencing"/>
    <property type="evidence" value="ECO:0007669"/>
    <property type="project" value="UniProtKB-UniRule"/>
</dbReference>
<feature type="region of interest" description="Disordered" evidence="6">
    <location>
        <begin position="654"/>
        <end position="674"/>
    </location>
</feature>
<name>A0A7I8WD57_9ANNE</name>
<dbReference type="PIRSF" id="PIRSF017179">
    <property type="entry name" value="RISC-Tudor-SN"/>
    <property type="match status" value="1"/>
</dbReference>
<dbReference type="SMART" id="SM00333">
    <property type="entry name" value="TUDOR"/>
    <property type="match status" value="1"/>
</dbReference>
<dbReference type="EMBL" id="CAJFCJ010000032">
    <property type="protein sequence ID" value="CAD5126112.1"/>
    <property type="molecule type" value="Genomic_DNA"/>
</dbReference>
<accession>A0A7I8WD57</accession>
<dbReference type="InterPro" id="IPR016685">
    <property type="entry name" value="Silence_cplx_Nase-comp_TudorSN"/>
</dbReference>
<feature type="compositionally biased region" description="Polar residues" evidence="6">
    <location>
        <begin position="322"/>
        <end position="336"/>
    </location>
</feature>
<dbReference type="SUPFAM" id="SSF50199">
    <property type="entry name" value="Staphylococcal nuclease"/>
    <property type="match status" value="5"/>
</dbReference>
<dbReference type="GO" id="GO:0004518">
    <property type="term" value="F:nuclease activity"/>
    <property type="evidence" value="ECO:0007669"/>
    <property type="project" value="TreeGrafter"/>
</dbReference>
<dbReference type="OrthoDB" id="10023235at2759"/>
<dbReference type="PROSITE" id="PS50304">
    <property type="entry name" value="TUDOR"/>
    <property type="match status" value="1"/>
</dbReference>
<dbReference type="CDD" id="cd00175">
    <property type="entry name" value="SNc"/>
    <property type="match status" value="1"/>
</dbReference>
<protein>
    <recommendedName>
        <fullName evidence="2">Staphylococcal nuclease domain-containing protein 1</fullName>
    </recommendedName>
</protein>
<sequence>MTSTTNPTLHKGIVKQIVSGDCIVIRGQPRGGPPPERTICLSNIEAPRLARRPNPANTSEVKDSPCAWEAREFLRKKLIGKEVCFSIEYKLPTTGREYGFVWLGKDNTGENVAESLVELGFAGVRKGNAKNDSEAQTRLVALEESAKAAQRGKWANDADKTIRDISWNIEKDRMRNFVDSRRSKPIKAVIEHVRDGCTVRAFLLPNFEYITIMLTGIKTPMFKQEGDKQVPEEFAEEAKYFVECRLLQRDVEIILEGLSGMNFLGTVLHPNGNISELLLKEGFAKCIDWSMGCVTQEIEKMRKAEKSAKERHVRLWKDYKPPSNSHTSPVQDGSSRSFSAKVTEIANADALVVKMDNGTDRKIFLASIRPPRLPNDSDKASPDKKKIKPLYDIPHMFEAREFLRKKLVGKRVKVSIDYIQPASNQFPEKTCCTVHIADINVAEALVSKGYATVVRYRQDDNQRAVCYDQLLTAENRAEKKNVGVHSKKEYVPVRVQDLSGNVNASRQFYPSLQRAGKTDALVEFVASGSRLRVYMPRNTCIATILLAGIECPKASRQNVPAEPFGEEALALIKEKVLQHDVQVAVESMDKGGNFIGYVYTLDGLNLSEYLVKNGLAKLHFSAERGPHYGALSSAQSAAQREKLNIWQDYEAEAESHPEIDIDPSDEKPEETGKDTKEYENVIVTEVSDDFFFFAQDSGKGPALDKLMNELRTDLASNPPVPGAFQPKKGDLCVAKFSEDQTWYRAKILSIDAQKQAEILFIDFGNSERQEISKLAPLAAAYRDLPAVAKKYTLACVTLPSEDEDTRYDACDELRRLINGCECRLSVEYHVSTDLDAVQLLHSQEDIGQQLVANGFVVVDKTKRRDRKVRELFTKYTADQEKAKTKRLNIWMYGDITADDATEFGYNR</sequence>
<dbReference type="PANTHER" id="PTHR12302">
    <property type="entry name" value="EBNA2 BINDING PROTEIN P100"/>
    <property type="match status" value="1"/>
</dbReference>
<comment type="caution">
    <text evidence="9">The sequence shown here is derived from an EMBL/GenBank/DDBJ whole genome shotgun (WGS) entry which is preliminary data.</text>
</comment>
<evidence type="ECO:0000256" key="3">
    <source>
        <dbReference type="ARBA" id="ARBA00022490"/>
    </source>
</evidence>
<dbReference type="GO" id="GO:0031332">
    <property type="term" value="C:RNAi effector complex"/>
    <property type="evidence" value="ECO:0007669"/>
    <property type="project" value="InterPro"/>
</dbReference>
<dbReference type="GO" id="GO:0003723">
    <property type="term" value="F:RNA binding"/>
    <property type="evidence" value="ECO:0007669"/>
    <property type="project" value="UniProtKB-UniRule"/>
</dbReference>
<evidence type="ECO:0000259" key="8">
    <source>
        <dbReference type="PROSITE" id="PS50830"/>
    </source>
</evidence>
<evidence type="ECO:0000256" key="1">
    <source>
        <dbReference type="ARBA" id="ARBA00004496"/>
    </source>
</evidence>
<dbReference type="GO" id="GO:0005634">
    <property type="term" value="C:nucleus"/>
    <property type="evidence" value="ECO:0007669"/>
    <property type="project" value="TreeGrafter"/>
</dbReference>
<dbReference type="SMART" id="SM00318">
    <property type="entry name" value="SNc"/>
    <property type="match status" value="4"/>
</dbReference>
<feature type="domain" description="TNase-like" evidence="8">
    <location>
        <begin position="516"/>
        <end position="648"/>
    </location>
</feature>
<evidence type="ECO:0000259" key="7">
    <source>
        <dbReference type="PROSITE" id="PS50304"/>
    </source>
</evidence>
<feature type="domain" description="TNase-like" evidence="8">
    <location>
        <begin position="184"/>
        <end position="318"/>
    </location>
</feature>
<comment type="subcellular location">
    <subcellularLocation>
        <location evidence="1 5">Cytoplasm</location>
    </subcellularLocation>
</comment>
<gene>
    <name evidence="9" type="ORF">DGYR_LOCUS13388</name>
</gene>
<feature type="domain" description="Tudor" evidence="7">
    <location>
        <begin position="725"/>
        <end position="784"/>
    </location>
</feature>
<dbReference type="SUPFAM" id="SSF63748">
    <property type="entry name" value="Tudor/PWWP/MBT"/>
    <property type="match status" value="1"/>
</dbReference>
<keyword evidence="10" id="KW-1185">Reference proteome</keyword>
<keyword evidence="3 5" id="KW-0963">Cytoplasm</keyword>
<dbReference type="Gene3D" id="2.40.50.90">
    <property type="match status" value="5"/>
</dbReference>
<dbReference type="FunFam" id="2.30.30.140:FF:000018">
    <property type="entry name" value="Serine/threonine-protein kinase 31"/>
    <property type="match status" value="1"/>
</dbReference>
<dbReference type="Proteomes" id="UP000549394">
    <property type="component" value="Unassembled WGS sequence"/>
</dbReference>
<reference evidence="9 10" key="1">
    <citation type="submission" date="2020-08" db="EMBL/GenBank/DDBJ databases">
        <authorList>
            <person name="Hejnol A."/>
        </authorList>
    </citation>
    <scope>NUCLEOTIDE SEQUENCE [LARGE SCALE GENOMIC DNA]</scope>
</reference>
<dbReference type="InterPro" id="IPR002999">
    <property type="entry name" value="Tudor"/>
</dbReference>
<dbReference type="Pfam" id="PF00565">
    <property type="entry name" value="SNase"/>
    <property type="match status" value="4"/>
</dbReference>
<dbReference type="Pfam" id="PF00567">
    <property type="entry name" value="TUDOR"/>
    <property type="match status" value="1"/>
</dbReference>
<dbReference type="CDD" id="cd20433">
    <property type="entry name" value="Tudor_TDRD11"/>
    <property type="match status" value="1"/>
</dbReference>
<evidence type="ECO:0000256" key="2">
    <source>
        <dbReference type="ARBA" id="ARBA00017230"/>
    </source>
</evidence>
<dbReference type="Gene3D" id="2.30.30.140">
    <property type="match status" value="1"/>
</dbReference>
<dbReference type="FunFam" id="2.40.50.90:FF:000001">
    <property type="entry name" value="Staphylococcal nuclease domain-containing protein"/>
    <property type="match status" value="1"/>
</dbReference>
<dbReference type="AlphaFoldDB" id="A0A7I8WD57"/>
<feature type="domain" description="TNase-like" evidence="8">
    <location>
        <begin position="8"/>
        <end position="156"/>
    </location>
</feature>
<dbReference type="InterPro" id="IPR047386">
    <property type="entry name" value="Tudor_TDRD11"/>
</dbReference>
<dbReference type="FunFam" id="2.40.50.90:FF:000004">
    <property type="entry name" value="Staphylococcal nuclease domain-containing protein"/>
    <property type="match status" value="1"/>
</dbReference>
<dbReference type="PANTHER" id="PTHR12302:SF2">
    <property type="entry name" value="STAPHYLOCOCCAL NUCLEASE DOMAIN-CONTAINING PROTEIN 1"/>
    <property type="match status" value="1"/>
</dbReference>
<evidence type="ECO:0000256" key="5">
    <source>
        <dbReference type="PIRNR" id="PIRNR017179"/>
    </source>
</evidence>
<dbReference type="FunFam" id="2.40.50.90:FF:000002">
    <property type="entry name" value="Staphylococcal nuclease domain-containing protein"/>
    <property type="match status" value="1"/>
</dbReference>
<dbReference type="GO" id="GO:0006402">
    <property type="term" value="P:mRNA catabolic process"/>
    <property type="evidence" value="ECO:0007669"/>
    <property type="project" value="UniProtKB-UniRule"/>
</dbReference>
<evidence type="ECO:0000256" key="6">
    <source>
        <dbReference type="SAM" id="MobiDB-lite"/>
    </source>
</evidence>
<feature type="region of interest" description="Disordered" evidence="6">
    <location>
        <begin position="315"/>
        <end position="336"/>
    </location>
</feature>
<dbReference type="InterPro" id="IPR016071">
    <property type="entry name" value="Staphylococal_nuclease_OB-fold"/>
</dbReference>
<evidence type="ECO:0000256" key="4">
    <source>
        <dbReference type="ARBA" id="ARBA00022737"/>
    </source>
</evidence>
<dbReference type="InterPro" id="IPR035437">
    <property type="entry name" value="SNase_OB-fold_sf"/>
</dbReference>
<proteinExistence type="predicted"/>
<feature type="domain" description="TNase-like" evidence="8">
    <location>
        <begin position="336"/>
        <end position="487"/>
    </location>
</feature>